<keyword evidence="5 6" id="KW-0342">GTP-binding</keyword>
<feature type="domain" description="Hflx-type G" evidence="9">
    <location>
        <begin position="378"/>
        <end position="542"/>
    </location>
</feature>
<dbReference type="Pfam" id="PF16360">
    <property type="entry name" value="GTP-bdg_M"/>
    <property type="match status" value="1"/>
</dbReference>
<evidence type="ECO:0000256" key="7">
    <source>
        <dbReference type="SAM" id="Coils"/>
    </source>
</evidence>
<dbReference type="PANTHER" id="PTHR10229">
    <property type="entry name" value="GTP-BINDING PROTEIN HFLX"/>
    <property type="match status" value="1"/>
</dbReference>
<evidence type="ECO:0000256" key="2">
    <source>
        <dbReference type="ARBA" id="ARBA00022723"/>
    </source>
</evidence>
<keyword evidence="3 6" id="KW-0547">Nucleotide-binding</keyword>
<gene>
    <name evidence="6" type="primary">hflX</name>
    <name evidence="10" type="ordered locus">Hoch_5344</name>
</gene>
<dbReference type="InterPro" id="IPR006073">
    <property type="entry name" value="GTP-bd"/>
</dbReference>
<dbReference type="eggNOG" id="COG2262">
    <property type="taxonomic scope" value="Bacteria"/>
</dbReference>
<feature type="coiled-coil region" evidence="7">
    <location>
        <begin position="337"/>
        <end position="364"/>
    </location>
</feature>
<dbReference type="Proteomes" id="UP000001880">
    <property type="component" value="Chromosome"/>
</dbReference>
<dbReference type="InterPro" id="IPR042108">
    <property type="entry name" value="GTPase_HflX_N_sf"/>
</dbReference>
<dbReference type="CDD" id="cd01878">
    <property type="entry name" value="HflX"/>
    <property type="match status" value="1"/>
</dbReference>
<dbReference type="NCBIfam" id="TIGR03156">
    <property type="entry name" value="GTP_HflX"/>
    <property type="match status" value="1"/>
</dbReference>
<dbReference type="InterPro" id="IPR027417">
    <property type="entry name" value="P-loop_NTPase"/>
</dbReference>
<dbReference type="InterPro" id="IPR030394">
    <property type="entry name" value="G_HFLX_dom"/>
</dbReference>
<dbReference type="PROSITE" id="PS51705">
    <property type="entry name" value="G_HFLX"/>
    <property type="match status" value="1"/>
</dbReference>
<evidence type="ECO:0000256" key="5">
    <source>
        <dbReference type="ARBA" id="ARBA00023134"/>
    </source>
</evidence>
<dbReference type="KEGG" id="hoh:Hoch_5344"/>
<dbReference type="HAMAP" id="MF_00900">
    <property type="entry name" value="GTPase_HflX"/>
    <property type="match status" value="1"/>
</dbReference>
<name>D0LYG2_HALO1</name>
<reference evidence="10 11" key="1">
    <citation type="journal article" date="2010" name="Stand. Genomic Sci.">
        <title>Complete genome sequence of Haliangium ochraceum type strain (SMP-2).</title>
        <authorList>
            <consortium name="US DOE Joint Genome Institute (JGI-PGF)"/>
            <person name="Ivanova N."/>
            <person name="Daum C."/>
            <person name="Lang E."/>
            <person name="Abt B."/>
            <person name="Kopitz M."/>
            <person name="Saunders E."/>
            <person name="Lapidus A."/>
            <person name="Lucas S."/>
            <person name="Glavina Del Rio T."/>
            <person name="Nolan M."/>
            <person name="Tice H."/>
            <person name="Copeland A."/>
            <person name="Cheng J.F."/>
            <person name="Chen F."/>
            <person name="Bruce D."/>
            <person name="Goodwin L."/>
            <person name="Pitluck S."/>
            <person name="Mavromatis K."/>
            <person name="Pati A."/>
            <person name="Mikhailova N."/>
            <person name="Chen A."/>
            <person name="Palaniappan K."/>
            <person name="Land M."/>
            <person name="Hauser L."/>
            <person name="Chang Y.J."/>
            <person name="Jeffries C.D."/>
            <person name="Detter J.C."/>
            <person name="Brettin T."/>
            <person name="Rohde M."/>
            <person name="Goker M."/>
            <person name="Bristow J."/>
            <person name="Markowitz V."/>
            <person name="Eisen J.A."/>
            <person name="Hugenholtz P."/>
            <person name="Kyrpides N.C."/>
            <person name="Klenk H.P."/>
        </authorList>
    </citation>
    <scope>NUCLEOTIDE SEQUENCE [LARGE SCALE GENOMIC DNA]</scope>
    <source>
        <strain evidence="11">DSM 14365 / CIP 107738 / JCM 11303 / AJ 13395 / SMP-2</strain>
    </source>
</reference>
<evidence type="ECO:0000256" key="6">
    <source>
        <dbReference type="HAMAP-Rule" id="MF_00900"/>
    </source>
</evidence>
<comment type="function">
    <text evidence="6">GTPase that associates with the 50S ribosomal subunit and may have a role during protein synthesis or ribosome biogenesis.</text>
</comment>
<evidence type="ECO:0000256" key="8">
    <source>
        <dbReference type="SAM" id="MobiDB-lite"/>
    </source>
</evidence>
<dbReference type="OrthoDB" id="9812272at2"/>
<dbReference type="InterPro" id="IPR032305">
    <property type="entry name" value="GTP-bd_M"/>
</dbReference>
<dbReference type="EMBL" id="CP001804">
    <property type="protein sequence ID" value="ACY17828.1"/>
    <property type="molecule type" value="Genomic_DNA"/>
</dbReference>
<dbReference type="SUPFAM" id="SSF52540">
    <property type="entry name" value="P-loop containing nucleoside triphosphate hydrolases"/>
    <property type="match status" value="1"/>
</dbReference>
<dbReference type="PANTHER" id="PTHR10229:SF0">
    <property type="entry name" value="GTP-BINDING PROTEIN 6-RELATED"/>
    <property type="match status" value="1"/>
</dbReference>
<keyword evidence="1 6" id="KW-0963">Cytoplasm</keyword>
<evidence type="ECO:0000313" key="11">
    <source>
        <dbReference type="Proteomes" id="UP000001880"/>
    </source>
</evidence>
<dbReference type="Gene3D" id="3.40.50.300">
    <property type="entry name" value="P-loop containing nucleotide triphosphate hydrolases"/>
    <property type="match status" value="1"/>
</dbReference>
<evidence type="ECO:0000259" key="9">
    <source>
        <dbReference type="PROSITE" id="PS51705"/>
    </source>
</evidence>
<dbReference type="Gene3D" id="3.40.50.11060">
    <property type="entry name" value="GTPase HflX, N-terminal domain"/>
    <property type="match status" value="1"/>
</dbReference>
<dbReference type="Gene3D" id="6.10.250.2860">
    <property type="match status" value="1"/>
</dbReference>
<evidence type="ECO:0000256" key="1">
    <source>
        <dbReference type="ARBA" id="ARBA00022490"/>
    </source>
</evidence>
<proteinExistence type="inferred from homology"/>
<evidence type="ECO:0000256" key="3">
    <source>
        <dbReference type="ARBA" id="ARBA00022741"/>
    </source>
</evidence>
<dbReference type="HOGENOM" id="CLU_019597_7_1_7"/>
<dbReference type="GO" id="GO:0043022">
    <property type="term" value="F:ribosome binding"/>
    <property type="evidence" value="ECO:0007669"/>
    <property type="project" value="TreeGrafter"/>
</dbReference>
<comment type="subcellular location">
    <subcellularLocation>
        <location evidence="6">Cytoplasm</location>
    </subcellularLocation>
    <text evidence="6">May associate with membranes.</text>
</comment>
<dbReference type="GO" id="GO:0003924">
    <property type="term" value="F:GTPase activity"/>
    <property type="evidence" value="ECO:0007669"/>
    <property type="project" value="UniProtKB-UniRule"/>
</dbReference>
<dbReference type="InterPro" id="IPR025121">
    <property type="entry name" value="GTPase_HflX_N"/>
</dbReference>
<keyword evidence="11" id="KW-1185">Reference proteome</keyword>
<dbReference type="GO" id="GO:0046872">
    <property type="term" value="F:metal ion binding"/>
    <property type="evidence" value="ECO:0007669"/>
    <property type="project" value="UniProtKB-KW"/>
</dbReference>
<dbReference type="Pfam" id="PF01926">
    <property type="entry name" value="MMR_HSR1"/>
    <property type="match status" value="1"/>
</dbReference>
<dbReference type="FunFam" id="3.40.50.11060:FF:000001">
    <property type="entry name" value="GTPase HflX"/>
    <property type="match status" value="1"/>
</dbReference>
<accession>D0LYG2</accession>
<protein>
    <recommendedName>
        <fullName evidence="6">GTPase HflX</fullName>
    </recommendedName>
    <alternativeName>
        <fullName evidence="6">GTP-binding protein HflX</fullName>
    </alternativeName>
</protein>
<dbReference type="PRINTS" id="PR00326">
    <property type="entry name" value="GTP1OBG"/>
</dbReference>
<keyword evidence="7" id="KW-0175">Coiled coil</keyword>
<dbReference type="AlphaFoldDB" id="D0LYG2"/>
<sequence length="563" mass="63128">MKQDVTGNTTGLKASQIKALERIYRRRIDQTEVISAELAAFMCEISAELHRQIGVLVDRRGAIAHVMVGDASKIMLPDVGRMRGGMGRFRGLRLVHTHLRGEKLTRDDLTDLALLRLDVVAAITVAPGGRPGPMYIGHLLPDNPKGDMWRELPSESVYEPETDFAALMDALEAEFQRKRQLASTENQHRALLVHVALGREEDTEARIAELRELCRTAGVDALDILTQRRPSADPRYLVGRGKLEQILLRAMQLGAESVIFNQDLTPGQARAITNFTELKILDRTMLILDIFAQHAVSRDGKLQVELAQLKYALPRLAEKNTMMSRLTGGIGGRGPGETKLEINRRRARDRIRFLENKLEGLAKNRRLRRQRRESRDVPIVAIVGYTNAGKSTLLNALTEGNAKAENKLFATLDPISRRLRFPQEREVVLTDTVGFIRDLPPDLVTAFRATLEELEDADLLVHVVDLSDPDYEQHVRAVTQILSDLELGEKPRLLGFNKCDRLDAEEAGRLAESHDAYAFSALDHQTFNELLRAIERELWREGHAAMAQPPSPDDYTSLPADSP</sequence>
<comment type="subunit">
    <text evidence="6">Monomer. Associates with the 50S ribosomal subunit.</text>
</comment>
<dbReference type="RefSeq" id="WP_012830420.1">
    <property type="nucleotide sequence ID" value="NC_013440.1"/>
</dbReference>
<comment type="similarity">
    <text evidence="6">Belongs to the TRAFAC class OBG-HflX-like GTPase superfamily. HflX GTPase family.</text>
</comment>
<feature type="region of interest" description="Disordered" evidence="8">
    <location>
        <begin position="544"/>
        <end position="563"/>
    </location>
</feature>
<organism evidence="10 11">
    <name type="scientific">Haliangium ochraceum (strain DSM 14365 / JCM 11303 / SMP-2)</name>
    <dbReference type="NCBI Taxonomy" id="502025"/>
    <lineage>
        <taxon>Bacteria</taxon>
        <taxon>Pseudomonadati</taxon>
        <taxon>Myxococcota</taxon>
        <taxon>Polyangia</taxon>
        <taxon>Haliangiales</taxon>
        <taxon>Kofleriaceae</taxon>
        <taxon>Haliangium</taxon>
    </lineage>
</organism>
<dbReference type="GO" id="GO:0005525">
    <property type="term" value="F:GTP binding"/>
    <property type="evidence" value="ECO:0007669"/>
    <property type="project" value="UniProtKB-UniRule"/>
</dbReference>
<dbReference type="STRING" id="502025.Hoch_5344"/>
<keyword evidence="2" id="KW-0479">Metal-binding</keyword>
<evidence type="ECO:0000256" key="4">
    <source>
        <dbReference type="ARBA" id="ARBA00022842"/>
    </source>
</evidence>
<dbReference type="InterPro" id="IPR016496">
    <property type="entry name" value="GTPase_HflX"/>
</dbReference>
<evidence type="ECO:0000313" key="10">
    <source>
        <dbReference type="EMBL" id="ACY17828.1"/>
    </source>
</evidence>
<dbReference type="GO" id="GO:0005737">
    <property type="term" value="C:cytoplasm"/>
    <property type="evidence" value="ECO:0007669"/>
    <property type="project" value="UniProtKB-SubCell"/>
</dbReference>
<dbReference type="Pfam" id="PF13167">
    <property type="entry name" value="GTP-bdg_N"/>
    <property type="match status" value="1"/>
</dbReference>
<keyword evidence="4" id="KW-0460">Magnesium</keyword>